<dbReference type="EMBL" id="KB870807">
    <property type="protein sequence ID" value="EOA32772.1"/>
    <property type="molecule type" value="Genomic_DNA"/>
</dbReference>
<feature type="compositionally biased region" description="Basic and acidic residues" evidence="8">
    <location>
        <begin position="56"/>
        <end position="65"/>
    </location>
</feature>
<dbReference type="STRING" id="81985.R0GAN6"/>
<feature type="region of interest" description="Disordered" evidence="8">
    <location>
        <begin position="33"/>
        <end position="65"/>
    </location>
</feature>
<evidence type="ECO:0008006" key="11">
    <source>
        <dbReference type="Google" id="ProtNLM"/>
    </source>
</evidence>
<keyword evidence="7" id="KW-0927">Auxin signaling pathway</keyword>
<evidence type="ECO:0000313" key="10">
    <source>
        <dbReference type="Proteomes" id="UP000029121"/>
    </source>
</evidence>
<keyword evidence="4" id="KW-0813">Transport</keyword>
<keyword evidence="10" id="KW-1185">Reference proteome</keyword>
<comment type="subcellular location">
    <subcellularLocation>
        <location evidence="2">Cell membrane</location>
    </subcellularLocation>
</comment>
<evidence type="ECO:0000256" key="8">
    <source>
        <dbReference type="SAM" id="MobiDB-lite"/>
    </source>
</evidence>
<dbReference type="AlphaFoldDB" id="R0GAN6"/>
<dbReference type="Proteomes" id="UP000029121">
    <property type="component" value="Unassembled WGS sequence"/>
</dbReference>
<comment type="function">
    <text evidence="1">Involved in auxin transport. Regulator of the auxin signaling pathway.</text>
</comment>
<gene>
    <name evidence="9" type="ORF">CARUB_v10016082mg</name>
</gene>
<feature type="region of interest" description="Disordered" evidence="8">
    <location>
        <begin position="1"/>
        <end position="20"/>
    </location>
</feature>
<feature type="region of interest" description="Disordered" evidence="8">
    <location>
        <begin position="191"/>
        <end position="239"/>
    </location>
</feature>
<feature type="compositionally biased region" description="Low complexity" evidence="8">
    <location>
        <begin position="212"/>
        <end position="229"/>
    </location>
</feature>
<dbReference type="InterPro" id="IPR039621">
    <property type="entry name" value="BG1-like"/>
</dbReference>
<evidence type="ECO:0000256" key="7">
    <source>
        <dbReference type="ARBA" id="ARBA00023294"/>
    </source>
</evidence>
<comment type="similarity">
    <text evidence="3">Belongs to the BIG GRAIN 1 (BG1) plant protein family.</text>
</comment>
<feature type="region of interest" description="Disordered" evidence="8">
    <location>
        <begin position="85"/>
        <end position="149"/>
    </location>
</feature>
<dbReference type="PANTHER" id="PTHR33541:SF28">
    <property type="entry name" value="PROTEIN BIG GRAIN 1-LIKE A"/>
    <property type="match status" value="1"/>
</dbReference>
<dbReference type="KEGG" id="crb:17892468"/>
<organism evidence="9 10">
    <name type="scientific">Capsella rubella</name>
    <dbReference type="NCBI Taxonomy" id="81985"/>
    <lineage>
        <taxon>Eukaryota</taxon>
        <taxon>Viridiplantae</taxon>
        <taxon>Streptophyta</taxon>
        <taxon>Embryophyta</taxon>
        <taxon>Tracheophyta</taxon>
        <taxon>Spermatophyta</taxon>
        <taxon>Magnoliopsida</taxon>
        <taxon>eudicotyledons</taxon>
        <taxon>Gunneridae</taxon>
        <taxon>Pentapetalae</taxon>
        <taxon>rosids</taxon>
        <taxon>malvids</taxon>
        <taxon>Brassicales</taxon>
        <taxon>Brassicaceae</taxon>
        <taxon>Camelineae</taxon>
        <taxon>Capsella</taxon>
    </lineage>
</organism>
<evidence type="ECO:0000313" key="9">
    <source>
        <dbReference type="EMBL" id="EOA32772.1"/>
    </source>
</evidence>
<evidence type="ECO:0000256" key="4">
    <source>
        <dbReference type="ARBA" id="ARBA00022448"/>
    </source>
</evidence>
<feature type="compositionally biased region" description="Low complexity" evidence="8">
    <location>
        <begin position="85"/>
        <end position="115"/>
    </location>
</feature>
<dbReference type="GO" id="GO:0005886">
    <property type="term" value="C:plasma membrane"/>
    <property type="evidence" value="ECO:0007669"/>
    <property type="project" value="UniProtKB-SubCell"/>
</dbReference>
<feature type="compositionally biased region" description="Basic residues" evidence="8">
    <location>
        <begin position="44"/>
        <end position="55"/>
    </location>
</feature>
<dbReference type="OrthoDB" id="680041at2759"/>
<evidence type="ECO:0000256" key="2">
    <source>
        <dbReference type="ARBA" id="ARBA00004236"/>
    </source>
</evidence>
<reference evidence="10" key="1">
    <citation type="journal article" date="2013" name="Nat. Genet.">
        <title>The Capsella rubella genome and the genomic consequences of rapid mating system evolution.</title>
        <authorList>
            <person name="Slotte T."/>
            <person name="Hazzouri K.M."/>
            <person name="Agren J.A."/>
            <person name="Koenig D."/>
            <person name="Maumus F."/>
            <person name="Guo Y.L."/>
            <person name="Steige K."/>
            <person name="Platts A.E."/>
            <person name="Escobar J.S."/>
            <person name="Newman L.K."/>
            <person name="Wang W."/>
            <person name="Mandakova T."/>
            <person name="Vello E."/>
            <person name="Smith L.M."/>
            <person name="Henz S.R."/>
            <person name="Steffen J."/>
            <person name="Takuno S."/>
            <person name="Brandvain Y."/>
            <person name="Coop G."/>
            <person name="Andolfatto P."/>
            <person name="Hu T.T."/>
            <person name="Blanchette M."/>
            <person name="Clark R.M."/>
            <person name="Quesneville H."/>
            <person name="Nordborg M."/>
            <person name="Gaut B.S."/>
            <person name="Lysak M.A."/>
            <person name="Jenkins J."/>
            <person name="Grimwood J."/>
            <person name="Chapman J."/>
            <person name="Prochnik S."/>
            <person name="Shu S."/>
            <person name="Rokhsar D."/>
            <person name="Schmutz J."/>
            <person name="Weigel D."/>
            <person name="Wright S.I."/>
        </authorList>
    </citation>
    <scope>NUCLEOTIDE SEQUENCE [LARGE SCALE GENOMIC DNA]</scope>
    <source>
        <strain evidence="10">cv. Monte Gargano</strain>
    </source>
</reference>
<feature type="compositionally biased region" description="Polar residues" evidence="8">
    <location>
        <begin position="131"/>
        <end position="141"/>
    </location>
</feature>
<keyword evidence="5" id="KW-1003">Cell membrane</keyword>
<dbReference type="PANTHER" id="PTHR33541">
    <property type="entry name" value="PROTEIN BIG GRAIN 1-LIKE A-RELATED"/>
    <property type="match status" value="1"/>
</dbReference>
<dbReference type="eggNOG" id="ENOG502QWFY">
    <property type="taxonomic scope" value="Eukaryota"/>
</dbReference>
<dbReference type="GO" id="GO:0009734">
    <property type="term" value="P:auxin-activated signaling pathway"/>
    <property type="evidence" value="ECO:0007669"/>
    <property type="project" value="UniProtKB-KW"/>
</dbReference>
<evidence type="ECO:0000256" key="1">
    <source>
        <dbReference type="ARBA" id="ARBA00002281"/>
    </source>
</evidence>
<proteinExistence type="inferred from homology"/>
<evidence type="ECO:0000256" key="5">
    <source>
        <dbReference type="ARBA" id="ARBA00022475"/>
    </source>
</evidence>
<evidence type="ECO:0000256" key="3">
    <source>
        <dbReference type="ARBA" id="ARBA00010067"/>
    </source>
</evidence>
<keyword evidence="6" id="KW-0472">Membrane</keyword>
<sequence>METWEKPIPSSHHRRHPSFSSSLLDQIYRSIDDSSPASLDSTRNKKHHHHHHHRHEVSPADHRRSVAADFERSMRRSTTATDFLIHSNSSSSDSSGGAFSSSESDSFYGRSKSSASPPPPSSTRQQPKPIRTSTVDHSSPLQKPKELGGFLRTKSKALKIYSDLKKVKQPISPGGRLATFLNSLFTNAAAANPKKQRKKTTSPVRVGETVHSSSTTCSSASSFSRSCLSKTPSSSGKSKRSVRFCPVNVILDEDSSTIPMPYTYNNRLYGSNEDKRDVMEEHRRVIQAAKDLLRTYHNKNKVTTTYDEDIKYIANVEEDEDDDAASCASSDLFELENLSAIGIERYREELPVYETTRLDNMNRAIATGLTV</sequence>
<protein>
    <recommendedName>
        <fullName evidence="11">Protein BIG GRAIN 1-like B</fullName>
    </recommendedName>
</protein>
<evidence type="ECO:0000256" key="6">
    <source>
        <dbReference type="ARBA" id="ARBA00023136"/>
    </source>
</evidence>
<accession>R0GAN6</accession>
<name>R0GAN6_9BRAS</name>